<organism evidence="1">
    <name type="scientific">marine metagenome</name>
    <dbReference type="NCBI Taxonomy" id="408172"/>
    <lineage>
        <taxon>unclassified sequences</taxon>
        <taxon>metagenomes</taxon>
        <taxon>ecological metagenomes</taxon>
    </lineage>
</organism>
<evidence type="ECO:0000313" key="1">
    <source>
        <dbReference type="EMBL" id="SVC53176.1"/>
    </source>
</evidence>
<protein>
    <submittedName>
        <fullName evidence="1">Uncharacterized protein</fullName>
    </submittedName>
</protein>
<sequence length="97" mass="10964">MWCRLGDLNTRPPHSSHYNFRCHPHYSVGVRALDFPFIIPTEVGLDAHRQVSTPLPLGALARDCHFTGFPDFDECSPKGFPMGTQFIITNAMLYQLS</sequence>
<name>A0A382MWM0_9ZZZZ</name>
<dbReference type="AlphaFoldDB" id="A0A382MWM0"/>
<accession>A0A382MWM0</accession>
<proteinExistence type="predicted"/>
<dbReference type="EMBL" id="UINC01096356">
    <property type="protein sequence ID" value="SVC53176.1"/>
    <property type="molecule type" value="Genomic_DNA"/>
</dbReference>
<gene>
    <name evidence="1" type="ORF">METZ01_LOCUS306030</name>
</gene>
<reference evidence="1" key="1">
    <citation type="submission" date="2018-05" db="EMBL/GenBank/DDBJ databases">
        <authorList>
            <person name="Lanie J.A."/>
            <person name="Ng W.-L."/>
            <person name="Kazmierczak K.M."/>
            <person name="Andrzejewski T.M."/>
            <person name="Davidsen T.M."/>
            <person name="Wayne K.J."/>
            <person name="Tettelin H."/>
            <person name="Glass J.I."/>
            <person name="Rusch D."/>
            <person name="Podicherti R."/>
            <person name="Tsui H.-C.T."/>
            <person name="Winkler M.E."/>
        </authorList>
    </citation>
    <scope>NUCLEOTIDE SEQUENCE</scope>
</reference>